<feature type="compositionally biased region" description="Basic and acidic residues" evidence="1">
    <location>
        <begin position="1"/>
        <end position="12"/>
    </location>
</feature>
<dbReference type="AlphaFoldDB" id="G2PHK8"/>
<feature type="compositionally biased region" description="Pro residues" evidence="1">
    <location>
        <begin position="240"/>
        <end position="258"/>
    </location>
</feature>
<evidence type="ECO:0000313" key="3">
    <source>
        <dbReference type="Proteomes" id="UP000008703"/>
    </source>
</evidence>
<keyword evidence="3" id="KW-1185">Reference proteome</keyword>
<proteinExistence type="predicted"/>
<dbReference type="EMBL" id="CP002996">
    <property type="protein sequence ID" value="AEM89011.1"/>
    <property type="molecule type" value="Genomic_DNA"/>
</dbReference>
<geneLocation type="plasmid" evidence="2 3">
    <name>pSTRVI02</name>
</geneLocation>
<feature type="compositionally biased region" description="Pro residues" evidence="1">
    <location>
        <begin position="48"/>
        <end position="59"/>
    </location>
</feature>
<dbReference type="KEGG" id="svl:Strvi_0238"/>
<sequence length="361" mass="39692">MSSHIKNMEEAARRRREARQGRRGGSSDGEGQPATGAEVELRPGELPTGPPPKARPQPFTPDLIPEPVAVEATGDLSPDEAEDLRQCERAFANADEAEWMRGKAAHAVRDRRLYRPRTWPDYCEEVLGESESEVNRMIQEWPIGAMITQIWVTPRPTPASHRRALLPLVDLYGLEATARGYVLLRTWAAENNERVTATVLTAMVDQRQLAGAKPQDEPLPVTQFLERKKTKALERGRSVPPQPAAPKQEGPPLPPSTPAPERQETPSGTPQRETEHPPAPDDSTPHADTSTEEPSEIIDAEIVDDSLATGVRQAMQDAREGIEGKLRGADPDLLKTIISLGEEITSAAREELTQRGESARP</sequence>
<feature type="region of interest" description="Disordered" evidence="1">
    <location>
        <begin position="232"/>
        <end position="303"/>
    </location>
</feature>
<feature type="compositionally biased region" description="Acidic residues" evidence="1">
    <location>
        <begin position="290"/>
        <end position="303"/>
    </location>
</feature>
<dbReference type="HOGENOM" id="CLU_782838_0_0_11"/>
<feature type="compositionally biased region" description="Basic and acidic residues" evidence="1">
    <location>
        <begin position="272"/>
        <end position="285"/>
    </location>
</feature>
<gene>
    <name evidence="2" type="ORF">Strvi_0238</name>
</gene>
<feature type="region of interest" description="Disordered" evidence="1">
    <location>
        <begin position="1"/>
        <end position="64"/>
    </location>
</feature>
<keyword evidence="2" id="KW-0614">Plasmid</keyword>
<evidence type="ECO:0000313" key="2">
    <source>
        <dbReference type="EMBL" id="AEM89011.1"/>
    </source>
</evidence>
<dbReference type="Proteomes" id="UP000008703">
    <property type="component" value="Plasmid pSTRVI02"/>
</dbReference>
<dbReference type="RefSeq" id="WP_014043946.1">
    <property type="nucleotide sequence ID" value="NC_015952.1"/>
</dbReference>
<reference evidence="2" key="1">
    <citation type="submission" date="2011-08" db="EMBL/GenBank/DDBJ databases">
        <title>Complete sequence of plasmid 2 of Streptomyces violaceusniger Tu 4113.</title>
        <authorList>
            <consortium name="US DOE Joint Genome Institute"/>
            <person name="Lucas S."/>
            <person name="Han J."/>
            <person name="Lapidus A."/>
            <person name="Cheng J.-F."/>
            <person name="Goodwin L."/>
            <person name="Pitluck S."/>
            <person name="Peters L."/>
            <person name="Ivanova N."/>
            <person name="Daligault H."/>
            <person name="Detter J.C."/>
            <person name="Han C."/>
            <person name="Tapia R."/>
            <person name="Land M."/>
            <person name="Hauser L."/>
            <person name="Kyrpides N."/>
            <person name="Ivanova N."/>
            <person name="Pagani I."/>
            <person name="Hagen A."/>
            <person name="Katz L."/>
            <person name="Fiedler H.-P."/>
            <person name="Keasling J."/>
            <person name="Fortman J."/>
            <person name="Woyke T."/>
        </authorList>
    </citation>
    <scope>NUCLEOTIDE SEQUENCE [LARGE SCALE GENOMIC DNA]</scope>
    <source>
        <strain evidence="2">Tu 4113</strain>
        <plasmid evidence="2">pSTRVI02</plasmid>
    </source>
</reference>
<organism evidence="2 3">
    <name type="scientific">Streptomyces violaceusniger (strain Tu 4113)</name>
    <dbReference type="NCBI Taxonomy" id="653045"/>
    <lineage>
        <taxon>Bacteria</taxon>
        <taxon>Bacillati</taxon>
        <taxon>Actinomycetota</taxon>
        <taxon>Actinomycetes</taxon>
        <taxon>Kitasatosporales</taxon>
        <taxon>Streptomycetaceae</taxon>
        <taxon>Streptomyces</taxon>
        <taxon>Streptomyces violaceusniger group</taxon>
    </lineage>
</organism>
<protein>
    <submittedName>
        <fullName evidence="2">Uncharacterized protein</fullName>
    </submittedName>
</protein>
<name>G2PHK8_STRV4</name>
<accession>G2PHK8</accession>
<evidence type="ECO:0000256" key="1">
    <source>
        <dbReference type="SAM" id="MobiDB-lite"/>
    </source>
</evidence>